<feature type="compositionally biased region" description="Low complexity" evidence="1">
    <location>
        <begin position="50"/>
        <end position="60"/>
    </location>
</feature>
<dbReference type="EMBL" id="CAWUPB010000913">
    <property type="protein sequence ID" value="CAK7333360.1"/>
    <property type="molecule type" value="Genomic_DNA"/>
</dbReference>
<reference evidence="2 3" key="1">
    <citation type="submission" date="2024-01" db="EMBL/GenBank/DDBJ databases">
        <authorList>
            <person name="Waweru B."/>
        </authorList>
    </citation>
    <scope>NUCLEOTIDE SEQUENCE [LARGE SCALE GENOMIC DNA]</scope>
</reference>
<name>A0AAV1RD35_9ROSI</name>
<proteinExistence type="predicted"/>
<keyword evidence="3" id="KW-1185">Reference proteome</keyword>
<dbReference type="Proteomes" id="UP001314170">
    <property type="component" value="Unassembled WGS sequence"/>
</dbReference>
<comment type="caution">
    <text evidence="2">The sequence shown here is derived from an EMBL/GenBank/DDBJ whole genome shotgun (WGS) entry which is preliminary data.</text>
</comment>
<protein>
    <submittedName>
        <fullName evidence="2">Uncharacterized protein</fullName>
    </submittedName>
</protein>
<evidence type="ECO:0000313" key="2">
    <source>
        <dbReference type="EMBL" id="CAK7333360.1"/>
    </source>
</evidence>
<evidence type="ECO:0000313" key="3">
    <source>
        <dbReference type="Proteomes" id="UP001314170"/>
    </source>
</evidence>
<feature type="region of interest" description="Disordered" evidence="1">
    <location>
        <begin position="49"/>
        <end position="68"/>
    </location>
</feature>
<accession>A0AAV1RD35</accession>
<gene>
    <name evidence="2" type="ORF">DCAF_LOCUS9449</name>
</gene>
<evidence type="ECO:0000256" key="1">
    <source>
        <dbReference type="SAM" id="MobiDB-lite"/>
    </source>
</evidence>
<organism evidence="2 3">
    <name type="scientific">Dovyalis caffra</name>
    <dbReference type="NCBI Taxonomy" id="77055"/>
    <lineage>
        <taxon>Eukaryota</taxon>
        <taxon>Viridiplantae</taxon>
        <taxon>Streptophyta</taxon>
        <taxon>Embryophyta</taxon>
        <taxon>Tracheophyta</taxon>
        <taxon>Spermatophyta</taxon>
        <taxon>Magnoliopsida</taxon>
        <taxon>eudicotyledons</taxon>
        <taxon>Gunneridae</taxon>
        <taxon>Pentapetalae</taxon>
        <taxon>rosids</taxon>
        <taxon>fabids</taxon>
        <taxon>Malpighiales</taxon>
        <taxon>Salicaceae</taxon>
        <taxon>Flacourtieae</taxon>
        <taxon>Dovyalis</taxon>
    </lineage>
</organism>
<sequence>MTNVYINSVIFSVQILNGDCILVKAPGGIDTNAQDNQIKPNPITFTEAHSNNVSTSSSSTYTELSFVA</sequence>
<dbReference type="AlphaFoldDB" id="A0AAV1RD35"/>